<protein>
    <submittedName>
        <fullName evidence="1">Uncharacterized protein</fullName>
    </submittedName>
</protein>
<evidence type="ECO:0000313" key="1">
    <source>
        <dbReference type="EMBL" id="JAE28408.1"/>
    </source>
</evidence>
<proteinExistence type="predicted"/>
<organism evidence="1">
    <name type="scientific">Arundo donax</name>
    <name type="common">Giant reed</name>
    <name type="synonym">Donax arundinaceus</name>
    <dbReference type="NCBI Taxonomy" id="35708"/>
    <lineage>
        <taxon>Eukaryota</taxon>
        <taxon>Viridiplantae</taxon>
        <taxon>Streptophyta</taxon>
        <taxon>Embryophyta</taxon>
        <taxon>Tracheophyta</taxon>
        <taxon>Spermatophyta</taxon>
        <taxon>Magnoliopsida</taxon>
        <taxon>Liliopsida</taxon>
        <taxon>Poales</taxon>
        <taxon>Poaceae</taxon>
        <taxon>PACMAD clade</taxon>
        <taxon>Arundinoideae</taxon>
        <taxon>Arundineae</taxon>
        <taxon>Arundo</taxon>
    </lineage>
</organism>
<reference evidence="1" key="1">
    <citation type="submission" date="2014-09" db="EMBL/GenBank/DDBJ databases">
        <authorList>
            <person name="Magalhaes I.L.F."/>
            <person name="Oliveira U."/>
            <person name="Santos F.R."/>
            <person name="Vidigal T.H.D.A."/>
            <person name="Brescovit A.D."/>
            <person name="Santos A.J."/>
        </authorList>
    </citation>
    <scope>NUCLEOTIDE SEQUENCE</scope>
    <source>
        <tissue evidence="1">Shoot tissue taken approximately 20 cm above the soil surface</tissue>
    </source>
</reference>
<dbReference type="EMBL" id="GBRH01169488">
    <property type="protein sequence ID" value="JAE28408.1"/>
    <property type="molecule type" value="Transcribed_RNA"/>
</dbReference>
<sequence length="31" mass="3730">MIEHDDAPCRSSLFQQHQCRQDELDHEPQVH</sequence>
<dbReference type="AlphaFoldDB" id="A0A0A9H688"/>
<name>A0A0A9H688_ARUDO</name>
<accession>A0A0A9H688</accession>
<reference evidence="1" key="2">
    <citation type="journal article" date="2015" name="Data Brief">
        <title>Shoot transcriptome of the giant reed, Arundo donax.</title>
        <authorList>
            <person name="Barrero R.A."/>
            <person name="Guerrero F.D."/>
            <person name="Moolhuijzen P."/>
            <person name="Goolsby J.A."/>
            <person name="Tidwell J."/>
            <person name="Bellgard S.E."/>
            <person name="Bellgard M.I."/>
        </authorList>
    </citation>
    <scope>NUCLEOTIDE SEQUENCE</scope>
    <source>
        <tissue evidence="1">Shoot tissue taken approximately 20 cm above the soil surface</tissue>
    </source>
</reference>